<accession>A0A252F7R1</accession>
<organism evidence="1 2">
    <name type="scientific">Butyricicoccus porcorum</name>
    <dbReference type="NCBI Taxonomy" id="1945634"/>
    <lineage>
        <taxon>Bacteria</taxon>
        <taxon>Bacillati</taxon>
        <taxon>Bacillota</taxon>
        <taxon>Clostridia</taxon>
        <taxon>Eubacteriales</taxon>
        <taxon>Butyricicoccaceae</taxon>
        <taxon>Butyricicoccus</taxon>
    </lineage>
</organism>
<dbReference type="OrthoDB" id="114026at2"/>
<proteinExistence type="predicted"/>
<name>A0A252F7R1_9FIRM</name>
<dbReference type="AlphaFoldDB" id="A0A252F7R1"/>
<gene>
    <name evidence="1" type="ORF">CBW42_00785</name>
</gene>
<reference evidence="1 2" key="1">
    <citation type="submission" date="2017-05" db="EMBL/GenBank/DDBJ databases">
        <title>Butyricicoccus porcorum sp. nov. a butyrate-producing bacterium from the swine intestinal tract.</title>
        <authorList>
            <person name="Trachsel J."/>
            <person name="Humphrey S."/>
            <person name="Allen H.K."/>
        </authorList>
    </citation>
    <scope>NUCLEOTIDE SEQUENCE [LARGE SCALE GENOMIC DNA]</scope>
    <source>
        <strain evidence="1">BB10</strain>
    </source>
</reference>
<comment type="caution">
    <text evidence="1">The sequence shown here is derived from an EMBL/GenBank/DDBJ whole genome shotgun (WGS) entry which is preliminary data.</text>
</comment>
<evidence type="ECO:0000313" key="2">
    <source>
        <dbReference type="Proteomes" id="UP000194903"/>
    </source>
</evidence>
<dbReference type="Pfam" id="PF06940">
    <property type="entry name" value="DUF1287"/>
    <property type="match status" value="1"/>
</dbReference>
<dbReference type="EMBL" id="NHOC01000001">
    <property type="protein sequence ID" value="OUM21794.1"/>
    <property type="molecule type" value="Genomic_DNA"/>
</dbReference>
<dbReference type="InterPro" id="IPR009706">
    <property type="entry name" value="DUF1287"/>
</dbReference>
<sequence length="224" mass="25138">MEKIQQGGGVHLNRKKMRWIAAAVLAVLAVGVLYRCCAKPGYTAEHFNIPTYRSEHDEDGDGVDDQTDVLQGAKDYVKTKPKYKSEYYEGGYPDDGYGVCTDVVGQAMRAAGYDLRELVDADIRKNPAAYGIDRPDDNIDFRRVPNLNVYFQHTAISLTTDVSDIAQWQGGDIVVFPRHIGIVSDRRNADGVPYVIHHASPAQRRYEEDILSNWDTVTGHYRVS</sequence>
<dbReference type="Proteomes" id="UP000194903">
    <property type="component" value="Unassembled WGS sequence"/>
</dbReference>
<keyword evidence="2" id="KW-1185">Reference proteome</keyword>
<evidence type="ECO:0000313" key="1">
    <source>
        <dbReference type="EMBL" id="OUM21794.1"/>
    </source>
</evidence>
<protein>
    <submittedName>
        <fullName evidence="1">DUF1287 domain-containing protein</fullName>
    </submittedName>
</protein>